<dbReference type="Gene3D" id="6.10.140.2220">
    <property type="match status" value="1"/>
</dbReference>
<dbReference type="InterPro" id="IPR011050">
    <property type="entry name" value="Pectin_lyase_fold/virulence"/>
</dbReference>
<dbReference type="EMBL" id="CALNXJ010000028">
    <property type="protein sequence ID" value="CAH3134520.1"/>
    <property type="molecule type" value="Genomic_DNA"/>
</dbReference>
<dbReference type="Proteomes" id="UP001159428">
    <property type="component" value="Unassembled WGS sequence"/>
</dbReference>
<proteinExistence type="predicted"/>
<dbReference type="InterPro" id="IPR002182">
    <property type="entry name" value="NB-ARC"/>
</dbReference>
<evidence type="ECO:0000313" key="8">
    <source>
        <dbReference type="EMBL" id="CAH3134520.1"/>
    </source>
</evidence>
<dbReference type="InterPro" id="IPR027417">
    <property type="entry name" value="P-loop_NTPase"/>
</dbReference>
<gene>
    <name evidence="8" type="ORF">PMEA_00015504</name>
</gene>
<feature type="coiled-coil region" evidence="6">
    <location>
        <begin position="237"/>
        <end position="352"/>
    </location>
</feature>
<dbReference type="Pfam" id="PF13229">
    <property type="entry name" value="Beta_helix"/>
    <property type="match status" value="1"/>
</dbReference>
<dbReference type="PANTHER" id="PTHR35205">
    <property type="entry name" value="NB-ARC AND TPR DOMAIN PROTEIN"/>
    <property type="match status" value="1"/>
</dbReference>
<sequence>LTVSSFDLGDKQKRWVVIGITLNRLLLPVLRDFAGKELAKHYTSLKSSSGIDKQVYSTHMKKDGSFDLNYGSINNNWGRFKRKVQQYDYKVASAENLAKLYLEPHMAKFTGFDNTCDLSAVLGMLANSSVFHTRIQTNAKDVRSKVRNEWGHCNFDHWNEPDFNYSFQLMETLIRSLGLPVADEKKVLDELQEWETKGLQLCMGCPVDKDLMKLVSIEVTNFEQNLKAIKKFNADEAKRIEEALQDAIDEIAKFEKRIADMESRLEEEHQAQSEKNKEFSSAIEDISNNINIIEERQDTNEQNISLLEERQNEVESAVASLKDGESNLTSKVEVLELEQTQLDSRLKKLEEGNLDAVVDANILQLPSRNHCFCGRESELKAIAAQLKNTTRGCSESAICGLGGVGKTSLAVEFLWRQKDKEEYSGGIFWISGENNNLFQLSVSEMARQVGTLDDKDFPNSLSRTLDWLRKREQLWCLVVDNLDELEMSSDMRKLLTGHWKQAARGHIIITTRREATEIGEEMGIEESSCIELKCFTEEEGVQFLKTRGGTAGEDNDFRELVGELGGLPLALDQAAAYIRSLRQPIKEYLKKYRKQKMLLLKKKKARNPVENTSPERLAVHTTWSLNFEYVMQMSEEMDLGETPSIVMKMSAYLGPDDIPYQVINEGLHVVGTSGQEVSDLWDAAETVSLLTKFSLFQRYGTDSFSVHRLVQDVIRSEIEKDKTEVRILCCAVHAFNHALTKTRSSAEVCQSFVEDAVFSVENPPSLQLWGKLASHSTYLQEHLLSYLAKREHDVESLRTLLYTDATVRIFNEAAIFFSVSQEKVKAQAMQKKKLELLVHLEKLSPEEDCNLPHYFVDVPLKDKDYKVITCCMRNPPSENEAVAEDNERKKEADQLREKGNNAFKNSKFKEALDLYTRAIDLWPNDHSFFCNRVLCHLKLGNPRNALKDCQKCLYLKPDYSKALQRKAWALLELVKGGNSELEGQKRAAVAVALHFDPTLRQDKTFSQMFPEVPVIRIREIYNEKQLAFALMTTRRNETLLLHEREYHLSAFGIVNDLQIVGLGPHTYLNCAKLCKINNAKCYFENIVFPRGNVALICCGNNGAVHLNQCEISGGETSCEGFPECNGGPGCVAPSSGKPAWDQTGRFGHSMSGIVGFPGVDISHESSGLIENCVIHRCGGGGALVCGKGSRLVVKNCEVHKNHQAGLEAREGGELEALGNKIFDNGDHGILIWKLAGKCDLNDNKIFENAKEGIIVVDSKEKITLRNNSIHHNRPFGISLDHDNSQVLISNNEIFENGFWGILAKGRTSAFIVGNKLTGNKCGGIFIGVNYSGRVHLERNTVRDHSGPWLEYQFKNGGATIDGSLSEVKEADALGFMLPEGETHFYSKPPILKENKHFNNEEGLYHPRELVERLSNGCTYCHRQRDKTVRFLKCAGCRIASYCSKECRRNHRPKHETLCFALKTRYAVEVDRIPSTMPEFVVMLRMFGSHLVGIGEGPKPEPNREFIVKIQTQDLNSHPLQMMRLYDQSVTTDCLIQSPEIFNVIMDCGVLGALYKFTSKKCFFWAMFTEPGGKLTIYLDHLAPYQKW</sequence>
<dbReference type="InterPro" id="IPR002893">
    <property type="entry name" value="Znf_MYND"/>
</dbReference>
<dbReference type="InterPro" id="IPR022441">
    <property type="entry name" value="Para_beta_helix_rpt-2"/>
</dbReference>
<dbReference type="SMART" id="SM00028">
    <property type="entry name" value="TPR"/>
    <property type="match status" value="2"/>
</dbReference>
<evidence type="ECO:0000256" key="3">
    <source>
        <dbReference type="ARBA" id="ARBA00022833"/>
    </source>
</evidence>
<feature type="non-terminal residue" evidence="8">
    <location>
        <position position="1"/>
    </location>
</feature>
<comment type="caution">
    <text evidence="8">The sequence shown here is derived from an EMBL/GenBank/DDBJ whole genome shotgun (WGS) entry which is preliminary data.</text>
</comment>
<dbReference type="Gene3D" id="2.160.20.10">
    <property type="entry name" value="Single-stranded right-handed beta-helix, Pectin lyase-like"/>
    <property type="match status" value="1"/>
</dbReference>
<evidence type="ECO:0000256" key="5">
    <source>
        <dbReference type="PROSITE-ProRule" id="PRU00339"/>
    </source>
</evidence>
<evidence type="ECO:0000313" key="9">
    <source>
        <dbReference type="Proteomes" id="UP001159428"/>
    </source>
</evidence>
<dbReference type="InterPro" id="IPR039448">
    <property type="entry name" value="Beta_helix"/>
</dbReference>
<dbReference type="SUPFAM" id="SSF48452">
    <property type="entry name" value="TPR-like"/>
    <property type="match status" value="1"/>
</dbReference>
<dbReference type="PROSITE" id="PS50865">
    <property type="entry name" value="ZF_MYND_2"/>
    <property type="match status" value="1"/>
</dbReference>
<keyword evidence="9" id="KW-1185">Reference proteome</keyword>
<dbReference type="PROSITE" id="PS50005">
    <property type="entry name" value="TPR"/>
    <property type="match status" value="1"/>
</dbReference>
<keyword evidence="2 4" id="KW-0863">Zinc-finger</keyword>
<dbReference type="PANTHER" id="PTHR35205:SF1">
    <property type="entry name" value="ZU5 DOMAIN-CONTAINING PROTEIN"/>
    <property type="match status" value="1"/>
</dbReference>
<keyword evidence="3" id="KW-0862">Zinc</keyword>
<dbReference type="PROSITE" id="PS01360">
    <property type="entry name" value="ZF_MYND_1"/>
    <property type="match status" value="1"/>
</dbReference>
<dbReference type="Pfam" id="PF00931">
    <property type="entry name" value="NB-ARC"/>
    <property type="match status" value="1"/>
</dbReference>
<dbReference type="Pfam" id="PF01753">
    <property type="entry name" value="zf-MYND"/>
    <property type="match status" value="1"/>
</dbReference>
<protein>
    <recommendedName>
        <fullName evidence="7">MYND-type domain-containing protein</fullName>
    </recommendedName>
</protein>
<dbReference type="GO" id="GO:0008270">
    <property type="term" value="F:zinc ion binding"/>
    <property type="evidence" value="ECO:0007669"/>
    <property type="project" value="UniProtKB-KW"/>
</dbReference>
<feature type="domain" description="MYND-type" evidence="7">
    <location>
        <begin position="1417"/>
        <end position="1458"/>
    </location>
</feature>
<organism evidence="8 9">
    <name type="scientific">Pocillopora meandrina</name>
    <dbReference type="NCBI Taxonomy" id="46732"/>
    <lineage>
        <taxon>Eukaryota</taxon>
        <taxon>Metazoa</taxon>
        <taxon>Cnidaria</taxon>
        <taxon>Anthozoa</taxon>
        <taxon>Hexacorallia</taxon>
        <taxon>Scleractinia</taxon>
        <taxon>Astrocoeniina</taxon>
        <taxon>Pocilloporidae</taxon>
        <taxon>Pocillopora</taxon>
    </lineage>
</organism>
<dbReference type="SMART" id="SM00710">
    <property type="entry name" value="PbH1"/>
    <property type="match status" value="8"/>
</dbReference>
<keyword evidence="6" id="KW-0175">Coiled coil</keyword>
<dbReference type="SUPFAM" id="SSF51126">
    <property type="entry name" value="Pectin lyase-like"/>
    <property type="match status" value="1"/>
</dbReference>
<dbReference type="InterPro" id="IPR012334">
    <property type="entry name" value="Pectin_lyas_fold"/>
</dbReference>
<name>A0AAU9X2Y5_9CNID</name>
<dbReference type="SUPFAM" id="SSF52540">
    <property type="entry name" value="P-loop containing nucleoside triphosphate hydrolases"/>
    <property type="match status" value="1"/>
</dbReference>
<dbReference type="InterPro" id="IPR006626">
    <property type="entry name" value="PbH1"/>
</dbReference>
<feature type="repeat" description="TPR" evidence="5">
    <location>
        <begin position="892"/>
        <end position="925"/>
    </location>
</feature>
<keyword evidence="5" id="KW-0802">TPR repeat</keyword>
<evidence type="ECO:0000256" key="6">
    <source>
        <dbReference type="SAM" id="Coils"/>
    </source>
</evidence>
<dbReference type="GO" id="GO:0043531">
    <property type="term" value="F:ADP binding"/>
    <property type="evidence" value="ECO:0007669"/>
    <property type="project" value="InterPro"/>
</dbReference>
<dbReference type="Gene3D" id="1.25.40.10">
    <property type="entry name" value="Tetratricopeptide repeat domain"/>
    <property type="match status" value="1"/>
</dbReference>
<evidence type="ECO:0000256" key="2">
    <source>
        <dbReference type="ARBA" id="ARBA00022771"/>
    </source>
</evidence>
<dbReference type="SUPFAM" id="SSF144232">
    <property type="entry name" value="HIT/MYND zinc finger-like"/>
    <property type="match status" value="1"/>
</dbReference>
<evidence type="ECO:0000256" key="1">
    <source>
        <dbReference type="ARBA" id="ARBA00022723"/>
    </source>
</evidence>
<dbReference type="InterPro" id="IPR011990">
    <property type="entry name" value="TPR-like_helical_dom_sf"/>
</dbReference>
<evidence type="ECO:0000256" key="4">
    <source>
        <dbReference type="PROSITE-ProRule" id="PRU00134"/>
    </source>
</evidence>
<dbReference type="NCBIfam" id="TIGR03804">
    <property type="entry name" value="para_beta_helix"/>
    <property type="match status" value="1"/>
</dbReference>
<reference evidence="8 9" key="1">
    <citation type="submission" date="2022-05" db="EMBL/GenBank/DDBJ databases">
        <authorList>
            <consortium name="Genoscope - CEA"/>
            <person name="William W."/>
        </authorList>
    </citation>
    <scope>NUCLEOTIDE SEQUENCE [LARGE SCALE GENOMIC DNA]</scope>
</reference>
<dbReference type="Gene3D" id="3.40.50.300">
    <property type="entry name" value="P-loop containing nucleotide triphosphate hydrolases"/>
    <property type="match status" value="1"/>
</dbReference>
<accession>A0AAU9X2Y5</accession>
<evidence type="ECO:0000259" key="7">
    <source>
        <dbReference type="PROSITE" id="PS50865"/>
    </source>
</evidence>
<dbReference type="InterPro" id="IPR019734">
    <property type="entry name" value="TPR_rpt"/>
</dbReference>
<keyword evidence="1" id="KW-0479">Metal-binding</keyword>